<keyword evidence="1" id="KW-0472">Membrane</keyword>
<evidence type="ECO:0000313" key="2">
    <source>
        <dbReference type="EMBL" id="AKF93140.1"/>
    </source>
</evidence>
<keyword evidence="1" id="KW-1133">Transmembrane helix</keyword>
<accession>A0A0F7EEX5</accession>
<dbReference type="EMBL" id="CP011074">
    <property type="protein sequence ID" value="AKF93140.1"/>
    <property type="molecule type" value="Genomic_DNA"/>
</dbReference>
<dbReference type="RefSeq" id="WP_031411880.1">
    <property type="nucleotide sequence ID" value="NZ_CP011074.1"/>
</dbReference>
<sequence length="199" mass="22060">MLCLSIAVIMGFITIFIVLIGLLVFLIVRQNQLHKAPEKQLLTSCKVCQKQIAVKAEICPHCGKRLKISPVMGCLIFLLILGVMGGATIAVVNFTIPANGTSKPASVGRLFWDESKAIYNMLDRKISYNTGTNSEESQFILDYIGRYGINNLTADELTIYSYVLDIIMTHQDQQEGDTDVVHSQKFVAAKSKLKDIFGK</sequence>
<organism evidence="2">
    <name type="scientific">Brevibacillus laterosporus</name>
    <name type="common">Bacillus laterosporus</name>
    <dbReference type="NCBI Taxonomy" id="1465"/>
    <lineage>
        <taxon>Bacteria</taxon>
        <taxon>Bacillati</taxon>
        <taxon>Bacillota</taxon>
        <taxon>Bacilli</taxon>
        <taxon>Bacillales</taxon>
        <taxon>Paenibacillaceae</taxon>
        <taxon>Brevibacillus</taxon>
    </lineage>
</organism>
<proteinExistence type="predicted"/>
<name>A0A0F7EEX5_BRELA</name>
<feature type="transmembrane region" description="Helical" evidence="1">
    <location>
        <begin position="6"/>
        <end position="28"/>
    </location>
</feature>
<evidence type="ECO:0000256" key="1">
    <source>
        <dbReference type="SAM" id="Phobius"/>
    </source>
</evidence>
<dbReference type="AlphaFoldDB" id="A0A0F7EEX5"/>
<gene>
    <name evidence="2" type="ORF">EX87_05340</name>
</gene>
<feature type="transmembrane region" description="Helical" evidence="1">
    <location>
        <begin position="74"/>
        <end position="96"/>
    </location>
</feature>
<protein>
    <submittedName>
        <fullName evidence="2">Uncharacterized protein</fullName>
    </submittedName>
</protein>
<dbReference type="CDD" id="cd12087">
    <property type="entry name" value="TM_EGFR-like"/>
    <property type="match status" value="1"/>
</dbReference>
<keyword evidence="1" id="KW-0812">Transmembrane</keyword>
<reference evidence="2" key="1">
    <citation type="submission" date="2015-03" db="EMBL/GenBank/DDBJ databases">
        <title>MIGS Cultured Bacterial/Archaeal sample from Brevibacillus laterosporus.</title>
        <authorList>
            <person name="Zeng D."/>
            <person name="Zhu L."/>
            <person name="Dong G."/>
            <person name="Ye W."/>
            <person name="Ren D."/>
            <person name="Wu L."/>
            <person name="Xu J."/>
            <person name="Li G."/>
            <person name="Guo L."/>
        </authorList>
    </citation>
    <scope>NUCLEOTIDE SEQUENCE</scope>
    <source>
        <strain evidence="2">B9</strain>
    </source>
</reference>